<proteinExistence type="predicted"/>
<dbReference type="InterPro" id="IPR033379">
    <property type="entry name" value="Acid_Pase_AS"/>
</dbReference>
<dbReference type="PANTHER" id="PTHR20963:SF24">
    <property type="entry name" value="3-PHYTASE B"/>
    <property type="match status" value="1"/>
</dbReference>
<dbReference type="PROSITE" id="PS00616">
    <property type="entry name" value="HIS_ACID_PHOSPHAT_1"/>
    <property type="match status" value="2"/>
</dbReference>
<dbReference type="GO" id="GO:0016158">
    <property type="term" value="F:inositol hexakisphosphate 3-phosphatase activity"/>
    <property type="evidence" value="ECO:0007669"/>
    <property type="project" value="UniProtKB-EC"/>
</dbReference>
<dbReference type="PANTHER" id="PTHR20963">
    <property type="entry name" value="MULTIPLE INOSITOL POLYPHOSPHATE PHOSPHATASE-RELATED"/>
    <property type="match status" value="1"/>
</dbReference>
<accession>M5C8Y2</accession>
<evidence type="ECO:0000256" key="1">
    <source>
        <dbReference type="ARBA" id="ARBA00022801"/>
    </source>
</evidence>
<keyword evidence="1 3" id="KW-0378">Hydrolase</keyword>
<organism evidence="3 4">
    <name type="scientific">Thanatephorus cucumeris (strain AG1-IB / isolate 7/3/14)</name>
    <name type="common">Lettuce bottom rot fungus</name>
    <name type="synonym">Rhizoctonia solani</name>
    <dbReference type="NCBI Taxonomy" id="1108050"/>
    <lineage>
        <taxon>Eukaryota</taxon>
        <taxon>Fungi</taxon>
        <taxon>Dikarya</taxon>
        <taxon>Basidiomycota</taxon>
        <taxon>Agaricomycotina</taxon>
        <taxon>Agaricomycetes</taxon>
        <taxon>Cantharellales</taxon>
        <taxon>Ceratobasidiaceae</taxon>
        <taxon>Rhizoctonia</taxon>
        <taxon>Rhizoctonia solani AG-1</taxon>
    </lineage>
</organism>
<dbReference type="Pfam" id="PF00328">
    <property type="entry name" value="His_Phos_2"/>
    <property type="match status" value="2"/>
</dbReference>
<dbReference type="EC" id="3.1.3.8" evidence="3"/>
<dbReference type="Gene3D" id="3.40.50.1240">
    <property type="entry name" value="Phosphoglycerate mutase-like"/>
    <property type="match status" value="2"/>
</dbReference>
<feature type="signal peptide" evidence="2">
    <location>
        <begin position="1"/>
        <end position="21"/>
    </location>
</feature>
<reference evidence="3 4" key="1">
    <citation type="journal article" date="2013" name="J. Biotechnol.">
        <title>Establishment and interpretation of the genome sequence of the phytopathogenic fungus Rhizoctonia solani AG1-IB isolate 7/3/14.</title>
        <authorList>
            <person name="Wibberg D.W."/>
            <person name="Jelonek L.J."/>
            <person name="Rupp O.R."/>
            <person name="Hennig M.H."/>
            <person name="Eikmeyer F.E."/>
            <person name="Goesmann A.G."/>
            <person name="Hartmann A.H."/>
            <person name="Borriss R.B."/>
            <person name="Grosch R.G."/>
            <person name="Puehler A.P."/>
            <person name="Schlueter A.S."/>
        </authorList>
    </citation>
    <scope>NUCLEOTIDE SEQUENCE [LARGE SCALE GENOMIC DNA]</scope>
    <source>
        <strain evidence="4">AG1-IB / isolate 7/3/14</strain>
    </source>
</reference>
<evidence type="ECO:0000313" key="4">
    <source>
        <dbReference type="Proteomes" id="UP000012065"/>
    </source>
</evidence>
<dbReference type="HOGENOM" id="CLU_303688_0_0_1"/>
<sequence length="980" mass="106546">MGVRNTLILGGVLSVAVYVHSEPILSMNPVARVGSQLLVLPSYQLDSKIAHYLGPYGARYAVPSKISSEVPKGCNVTMINILQRHGARYPTKDSGAEIDTALAKLKGVTNINEPSLKFISTFNYTYVADQLNDFGRKQSYISGQIIAKKYASLGTAKFVRAAQKPRIVESARWWEQGFQGAVFDVPIASLPQPDVSIIISDTSNNTLNVQTCKSAEAIDPAPGDIASGDWLGRFAPPITKRLNKLLPGAGLNDNDTINFMSLCGFDTAANNGNPSPWCAAFDQSVWKNYEYYYDLEKYYSKSYGSAYARSQGSGWVNELLSRLTDTPVQDQTTTNNTLDSNPATFPIGPSAPRIYADFSSDNNIAMILSALGILRDAKPLPPAGPIPSSSTQQFVVSKLVPFAGSTVVEKLSCPALPEKEYVRIIINDAVIPLTDLAPCGKLGTTQGLCALGKFVESQAKMNPVKYAPLAVQDSKDLECCEQHEQLEEENSRWHSLIVDQCKPIKAFRNALIVGCGILFLGAYAFSESPHHKTHPGQRHEGDLPALPTYHLDRKLIEHLGPYGPRHAVPSKISSDTPEGCSVSMISILQRHGARYPTGDGEGARIEAALNKLSRVTSTTDPSLEFALDFKYPYMADQMVLFGQKQMYVSGQIIAKKYASLGSKAFVRSTKEERIAESAGWWEQGFKGASFDIPTSELPYPAVAMPVSDKFNNTLDVQTCPAAKALNSPLGDTASTEWLATFAPPITNRLNDRLPGANLTDRDVFSLMNLCGFDSAAKNGAASPWCGAFSLDEWKSYEYYHDLEKYWSKSYGSAYARSLGAGWVNELLSRLTGNPVQDSTSTNSTLDSNHKTFPIGSCAPRIFADFSSDNNIATILSSLGILRDSAPLPSTGPIPSSETQQFVVSRMVPFGGLTLVEKLSCSGPDLNGDYVRVLINDAVISLDILPECMGSDKMNGLCPLDKFVQSQAYARQGGNFTACFQ</sequence>
<protein>
    <submittedName>
        <fullName evidence="3">3-phytase A</fullName>
        <ecNumber evidence="3">3.1.3.8</ecNumber>
    </submittedName>
</protein>
<dbReference type="CDD" id="cd07061">
    <property type="entry name" value="HP_HAP_like"/>
    <property type="match status" value="2"/>
</dbReference>
<evidence type="ECO:0000313" key="3">
    <source>
        <dbReference type="EMBL" id="CCO36468.1"/>
    </source>
</evidence>
<dbReference type="GO" id="GO:0003993">
    <property type="term" value="F:acid phosphatase activity"/>
    <property type="evidence" value="ECO:0007669"/>
    <property type="project" value="TreeGrafter"/>
</dbReference>
<comment type="caution">
    <text evidence="3">The sequence shown here is derived from an EMBL/GenBank/DDBJ whole genome shotgun (WGS) entry which is preliminary data.</text>
</comment>
<feature type="chain" id="PRO_5004064123" evidence="2">
    <location>
        <begin position="22"/>
        <end position="980"/>
    </location>
</feature>
<keyword evidence="2" id="KW-0732">Signal</keyword>
<dbReference type="Proteomes" id="UP000012065">
    <property type="component" value="Unassembled WGS sequence"/>
</dbReference>
<dbReference type="InterPro" id="IPR000560">
    <property type="entry name" value="His_Pase_clade-2"/>
</dbReference>
<gene>
    <name evidence="3" type="primary">PHYA</name>
    <name evidence="3" type="ORF">BN14_10603</name>
</gene>
<name>M5C8Y2_THACB</name>
<dbReference type="EMBL" id="CAOJ01016007">
    <property type="protein sequence ID" value="CCO36468.1"/>
    <property type="molecule type" value="Genomic_DNA"/>
</dbReference>
<dbReference type="SUPFAM" id="SSF53254">
    <property type="entry name" value="Phosphoglycerate mutase-like"/>
    <property type="match status" value="2"/>
</dbReference>
<dbReference type="InterPro" id="IPR029033">
    <property type="entry name" value="His_PPase_superfam"/>
</dbReference>
<evidence type="ECO:0000256" key="2">
    <source>
        <dbReference type="SAM" id="SignalP"/>
    </source>
</evidence>
<dbReference type="AlphaFoldDB" id="M5C8Y2"/>